<dbReference type="Gene3D" id="3.40.50.300">
    <property type="entry name" value="P-loop containing nucleotide triphosphate hydrolases"/>
    <property type="match status" value="1"/>
</dbReference>
<accession>A0A6G8QCN7</accession>
<keyword evidence="2" id="KW-1185">Reference proteome</keyword>
<organism evidence="1 2">
    <name type="scientific">Rubrobacter tropicus</name>
    <dbReference type="NCBI Taxonomy" id="2653851"/>
    <lineage>
        <taxon>Bacteria</taxon>
        <taxon>Bacillati</taxon>
        <taxon>Actinomycetota</taxon>
        <taxon>Rubrobacteria</taxon>
        <taxon>Rubrobacterales</taxon>
        <taxon>Rubrobacteraceae</taxon>
        <taxon>Rubrobacter</taxon>
    </lineage>
</organism>
<dbReference type="AlphaFoldDB" id="A0A6G8QCN7"/>
<dbReference type="Proteomes" id="UP000501452">
    <property type="component" value="Chromosome"/>
</dbReference>
<dbReference type="InterPro" id="IPR027417">
    <property type="entry name" value="P-loop_NTPase"/>
</dbReference>
<reference evidence="1 2" key="1">
    <citation type="submission" date="2019-10" db="EMBL/GenBank/DDBJ databases">
        <title>Rubrobacter sp nov SCSIO 52090 isolated from a deep-sea sediment in the South China Sea.</title>
        <authorList>
            <person name="Chen R.W."/>
        </authorList>
    </citation>
    <scope>NUCLEOTIDE SEQUENCE [LARGE SCALE GENOMIC DNA]</scope>
    <source>
        <strain evidence="1 2">SCSIO 52909</strain>
    </source>
</reference>
<dbReference type="SUPFAM" id="SSF52540">
    <property type="entry name" value="P-loop containing nucleoside triphosphate hydrolases"/>
    <property type="match status" value="1"/>
</dbReference>
<evidence type="ECO:0000313" key="2">
    <source>
        <dbReference type="Proteomes" id="UP000501452"/>
    </source>
</evidence>
<evidence type="ECO:0008006" key="3">
    <source>
        <dbReference type="Google" id="ProtNLM"/>
    </source>
</evidence>
<gene>
    <name evidence="1" type="ORF">GBA63_17230</name>
</gene>
<sequence length="306" mass="34617">MGSVRRRVASKLGELREKVEGATSTNEYNVVLTGPGRSGTTLTCHLLNKLPNTIALAEPLPPNRFEQQMPDYDAVCDELEKVYRRMRRKALKQGVVRSKHVGGIVPDNTKGQVDGVRKRIAVKGDIPVGKDLDKDFLLAIKQPGMFTALLPGLAKRFPCYAIVRNPLAIIASSGSIQSRKKGKNPSAKMRYDAEYRRQVEEGKQAGADKMAQRLKRMHYNFERYEQSLPRENIIRYEDICATGGKALQVITPAAALLDEPLENKNANPLYDRERILRVGERLLESEGAYWNFYEKRDVEEILDNFR</sequence>
<evidence type="ECO:0000313" key="1">
    <source>
        <dbReference type="EMBL" id="QIN84198.1"/>
    </source>
</evidence>
<proteinExistence type="predicted"/>
<dbReference type="RefSeq" id="WP_166178141.1">
    <property type="nucleotide sequence ID" value="NZ_CP045119.1"/>
</dbReference>
<dbReference type="EMBL" id="CP045119">
    <property type="protein sequence ID" value="QIN84198.1"/>
    <property type="molecule type" value="Genomic_DNA"/>
</dbReference>
<name>A0A6G8QCN7_9ACTN</name>
<dbReference type="KEGG" id="rub:GBA63_17230"/>
<protein>
    <recommendedName>
        <fullName evidence="3">Sulfotransferase</fullName>
    </recommendedName>
</protein>